<feature type="transmembrane region" description="Helical" evidence="6">
    <location>
        <begin position="78"/>
        <end position="96"/>
    </location>
</feature>
<evidence type="ECO:0000256" key="6">
    <source>
        <dbReference type="SAM" id="Phobius"/>
    </source>
</evidence>
<feature type="transmembrane region" description="Helical" evidence="6">
    <location>
        <begin position="39"/>
        <end position="58"/>
    </location>
</feature>
<dbReference type="AlphaFoldDB" id="A0A1S1NGM4"/>
<name>A0A1S1NGM4_9MYCO</name>
<dbReference type="PANTHER" id="PTHR30238:SF0">
    <property type="entry name" value="THYLAKOID MEMBRANE PROTEIN TERC, CHLOROPLASTIC"/>
    <property type="match status" value="1"/>
</dbReference>
<protein>
    <submittedName>
        <fullName evidence="8">Putative membrane protein</fullName>
    </submittedName>
    <submittedName>
        <fullName evidence="7">Tellurium resistance protein TerC</fullName>
    </submittedName>
</protein>
<dbReference type="EMBL" id="MLQM01000072">
    <property type="protein sequence ID" value="OHV03562.1"/>
    <property type="molecule type" value="Genomic_DNA"/>
</dbReference>
<feature type="transmembrane region" description="Helical" evidence="6">
    <location>
        <begin position="103"/>
        <end position="125"/>
    </location>
</feature>
<keyword evidence="3 6" id="KW-0812">Transmembrane</keyword>
<feature type="transmembrane region" description="Helical" evidence="6">
    <location>
        <begin position="131"/>
        <end position="149"/>
    </location>
</feature>
<evidence type="ECO:0000256" key="4">
    <source>
        <dbReference type="ARBA" id="ARBA00022989"/>
    </source>
</evidence>
<comment type="similarity">
    <text evidence="2">Belongs to the TerC family.</text>
</comment>
<dbReference type="NCBIfam" id="TIGR03718">
    <property type="entry name" value="R_switched_Alx"/>
    <property type="match status" value="1"/>
</dbReference>
<dbReference type="InterPro" id="IPR005496">
    <property type="entry name" value="Integral_membrane_TerC"/>
</dbReference>
<dbReference type="EMBL" id="PPEA01000832">
    <property type="protein sequence ID" value="PQM44364.1"/>
    <property type="molecule type" value="Genomic_DNA"/>
</dbReference>
<evidence type="ECO:0000256" key="2">
    <source>
        <dbReference type="ARBA" id="ARBA00007511"/>
    </source>
</evidence>
<evidence type="ECO:0000256" key="5">
    <source>
        <dbReference type="ARBA" id="ARBA00023136"/>
    </source>
</evidence>
<dbReference type="Pfam" id="PF03741">
    <property type="entry name" value="TerC"/>
    <property type="match status" value="1"/>
</dbReference>
<reference evidence="8" key="3">
    <citation type="submission" date="2018-01" db="EMBL/GenBank/DDBJ databases">
        <authorList>
            <person name="Gaut B.S."/>
            <person name="Morton B.R."/>
            <person name="Clegg M.T."/>
            <person name="Duvall M.R."/>
        </authorList>
    </citation>
    <scope>NUCLEOTIDE SEQUENCE</scope>
    <source>
        <strain evidence="8">ATCC BAA-2683</strain>
    </source>
</reference>
<dbReference type="InterPro" id="IPR022369">
    <property type="entry name" value="Integral_membrane_TerC_rswitch"/>
</dbReference>
<evidence type="ECO:0000313" key="8">
    <source>
        <dbReference type="EMBL" id="PQM44364.1"/>
    </source>
</evidence>
<keyword evidence="5 6" id="KW-0472">Membrane</keyword>
<reference evidence="8 10" key="2">
    <citation type="journal article" date="2017" name="Int. J. Syst. Evol. Microbiol.">
        <title>Mycobacterium talmoniae sp. nov., a slowly growing mycobacterium isolated from human respiratory samples.</title>
        <authorList>
            <person name="Davidson R.M."/>
            <person name="DeGroote M.A."/>
            <person name="Marola J.L."/>
            <person name="Buss S."/>
            <person name="Jones V."/>
            <person name="McNeil M.R."/>
            <person name="Freifeld A.G."/>
            <person name="Elaine Epperson L."/>
            <person name="Hasan N.A."/>
            <person name="Jackson M."/>
            <person name="Iwen P.C."/>
            <person name="Salfinger M."/>
            <person name="Strong M."/>
        </authorList>
    </citation>
    <scope>NUCLEOTIDE SEQUENCE [LARGE SCALE GENOMIC DNA]</scope>
    <source>
        <strain evidence="8 10">ATCC BAA-2683</strain>
    </source>
</reference>
<keyword evidence="9" id="KW-1185">Reference proteome</keyword>
<dbReference type="RefSeq" id="WP_071026991.1">
    <property type="nucleotide sequence ID" value="NZ_MLQM01000072.1"/>
</dbReference>
<dbReference type="Proteomes" id="UP000179734">
    <property type="component" value="Unassembled WGS sequence"/>
</dbReference>
<proteinExistence type="inferred from homology"/>
<reference evidence="7 9" key="1">
    <citation type="submission" date="2016-10" db="EMBL/GenBank/DDBJ databases">
        <title>Genome sequence of Mycobacterium talmonii.</title>
        <authorList>
            <person name="Greninger A.L."/>
            <person name="Elliott B."/>
            <person name="Vasireddy S."/>
            <person name="Vasireddy R."/>
        </authorList>
    </citation>
    <scope>NUCLEOTIDE SEQUENCE [LARGE SCALE GENOMIC DNA]</scope>
    <source>
        <strain evidence="7">MO-5499</strain>
        <strain evidence="9">NE-TNMC-100812</strain>
    </source>
</reference>
<organism evidence="7 9">
    <name type="scientific">Mycobacterium talmoniae</name>
    <dbReference type="NCBI Taxonomy" id="1858794"/>
    <lineage>
        <taxon>Bacteria</taxon>
        <taxon>Bacillati</taxon>
        <taxon>Actinomycetota</taxon>
        <taxon>Actinomycetes</taxon>
        <taxon>Mycobacteriales</taxon>
        <taxon>Mycobacteriaceae</taxon>
        <taxon>Mycobacterium</taxon>
    </lineage>
</organism>
<feature type="transmembrane region" description="Helical" evidence="6">
    <location>
        <begin position="193"/>
        <end position="216"/>
    </location>
</feature>
<dbReference type="Proteomes" id="UP000238296">
    <property type="component" value="Unassembled WGS sequence"/>
</dbReference>
<feature type="transmembrane region" description="Helical" evidence="6">
    <location>
        <begin position="222"/>
        <end position="243"/>
    </location>
</feature>
<sequence>MHLSLVEWTVTLAVTVSVLLFDVLVIARRPREPSVRECAIALSGYVLLAALFGIWIWFGHGARFGMQFFAGWLTEYSLSIDNLFVFVLVMASFNVPKRYQQEVLFVGIVLALVFRGVFITLGAVAIQKVSWTFYLFGAFIIWAAFRLVLGGAQDSDGDNTVVRFARTYLNTTDKWDGLKLYIKNGTKRAMTPMFFVVLALATTDLMFALDSIPAIFGLTRQPYLVFTANVLALMGLRQLYFLLGGMLTRLVYLSRGLAVILLFIGVKMILQALNQNELPFLNGGRPFDVPKISTALSLLVIVAILLVTTVASLYKTSGTNSRKSP</sequence>
<evidence type="ECO:0000313" key="10">
    <source>
        <dbReference type="Proteomes" id="UP000238296"/>
    </source>
</evidence>
<feature type="transmembrane region" description="Helical" evidence="6">
    <location>
        <begin position="250"/>
        <end position="272"/>
    </location>
</feature>
<comment type="subcellular location">
    <subcellularLocation>
        <location evidence="1">Membrane</location>
        <topology evidence="1">Multi-pass membrane protein</topology>
    </subcellularLocation>
</comment>
<feature type="transmembrane region" description="Helical" evidence="6">
    <location>
        <begin position="292"/>
        <end position="314"/>
    </location>
</feature>
<evidence type="ECO:0000256" key="1">
    <source>
        <dbReference type="ARBA" id="ARBA00004141"/>
    </source>
</evidence>
<dbReference type="PANTHER" id="PTHR30238">
    <property type="entry name" value="MEMBRANE BOUND PREDICTED REDOX MODULATOR"/>
    <property type="match status" value="1"/>
</dbReference>
<evidence type="ECO:0000313" key="9">
    <source>
        <dbReference type="Proteomes" id="UP000179734"/>
    </source>
</evidence>
<dbReference type="GO" id="GO:0016020">
    <property type="term" value="C:membrane"/>
    <property type="evidence" value="ECO:0007669"/>
    <property type="project" value="UniProtKB-SubCell"/>
</dbReference>
<evidence type="ECO:0000313" key="7">
    <source>
        <dbReference type="EMBL" id="OHV03562.1"/>
    </source>
</evidence>
<keyword evidence="4 6" id="KW-1133">Transmembrane helix</keyword>
<gene>
    <name evidence="7" type="ORF">BKN37_14430</name>
    <name evidence="8" type="ORF">C1Y40_05477</name>
</gene>
<accession>A0A1S1NGM4</accession>
<evidence type="ECO:0000256" key="3">
    <source>
        <dbReference type="ARBA" id="ARBA00022692"/>
    </source>
</evidence>
<feature type="transmembrane region" description="Helical" evidence="6">
    <location>
        <begin position="6"/>
        <end position="27"/>
    </location>
</feature>
<comment type="caution">
    <text evidence="7">The sequence shown here is derived from an EMBL/GenBank/DDBJ whole genome shotgun (WGS) entry which is preliminary data.</text>
</comment>